<feature type="transmembrane region" description="Helical" evidence="1">
    <location>
        <begin position="103"/>
        <end position="123"/>
    </location>
</feature>
<dbReference type="Proteomes" id="UP000246115">
    <property type="component" value="Chromosome"/>
</dbReference>
<evidence type="ECO:0000313" key="3">
    <source>
        <dbReference type="EMBL" id="RFU50168.1"/>
    </source>
</evidence>
<feature type="transmembrane region" description="Helical" evidence="1">
    <location>
        <begin position="77"/>
        <end position="97"/>
    </location>
</feature>
<proteinExistence type="predicted"/>
<keyword evidence="1" id="KW-0472">Membrane</keyword>
<dbReference type="RefSeq" id="WP_116878983.1">
    <property type="nucleotide sequence ID" value="NZ_CP031733.1"/>
</dbReference>
<protein>
    <submittedName>
        <fullName evidence="4">DUF3021 domain-containing protein</fullName>
    </submittedName>
</protein>
<keyword evidence="7" id="KW-1185">Reference proteome</keyword>
<feature type="transmembrane region" description="Helical" evidence="1">
    <location>
        <begin position="21"/>
        <end position="40"/>
    </location>
</feature>
<dbReference type="KEGG" id="schj:DDV21_003075"/>
<dbReference type="EMBL" id="CP031733">
    <property type="protein sequence ID" value="AXQ78130.1"/>
    <property type="molecule type" value="Genomic_DNA"/>
</dbReference>
<keyword evidence="1" id="KW-1133">Transmembrane helix</keyword>
<dbReference type="OrthoDB" id="2220542at2"/>
<feature type="transmembrane region" description="Helical" evidence="1">
    <location>
        <begin position="46"/>
        <end position="65"/>
    </location>
</feature>
<evidence type="ECO:0000313" key="2">
    <source>
        <dbReference type="EMBL" id="AXQ78130.1"/>
    </source>
</evidence>
<dbReference type="SUPFAM" id="SSF103473">
    <property type="entry name" value="MFS general substrate transporter"/>
    <property type="match status" value="1"/>
</dbReference>
<dbReference type="InterPro" id="IPR036259">
    <property type="entry name" value="MFS_trans_sf"/>
</dbReference>
<accession>A0A346NAT5</accession>
<dbReference type="EMBL" id="QVQZ01000039">
    <property type="protein sequence ID" value="RFU52345.1"/>
    <property type="molecule type" value="Genomic_DNA"/>
</dbReference>
<reference evidence="4 6" key="2">
    <citation type="submission" date="2018-08" db="EMBL/GenBank/DDBJ databases">
        <title>Draft genome of Streptococcus sp. nov. Z1.</title>
        <authorList>
            <person name="Tian Z."/>
        </authorList>
    </citation>
    <scope>NUCLEOTIDE SEQUENCE [LARGE SCALE GENOMIC DNA]</scope>
    <source>
        <strain evidence="4">Z1</strain>
        <strain evidence="6">Z1(2018)</strain>
    </source>
</reference>
<dbReference type="EMBL" id="QVQY01000040">
    <property type="protein sequence ID" value="RFU50168.1"/>
    <property type="molecule type" value="Genomic_DNA"/>
</dbReference>
<sequence>MKTRWQRIFSKEVAIEYKTGTYSMCALVFMAFYQCFQKSYSVSVFYLLELVFVAYFLAYLQVYLFHNFDEAEKLSGWELSGIFISSCLYGLCGQFLGWFDRHWGISIFFALFMAVCYLSVFVANKKKRYIDSQHLNQLLETYKERKRE</sequence>
<organism evidence="4 6">
    <name type="scientific">Streptococcus chenjunshii</name>
    <dbReference type="NCBI Taxonomy" id="2173853"/>
    <lineage>
        <taxon>Bacteria</taxon>
        <taxon>Bacillati</taxon>
        <taxon>Bacillota</taxon>
        <taxon>Bacilli</taxon>
        <taxon>Lactobacillales</taxon>
        <taxon>Streptococcaceae</taxon>
        <taxon>Streptococcus</taxon>
    </lineage>
</organism>
<dbReference type="Proteomes" id="UP000262901">
    <property type="component" value="Unassembled WGS sequence"/>
</dbReference>
<accession>A0A372KJA1</accession>
<evidence type="ECO:0000256" key="1">
    <source>
        <dbReference type="SAM" id="Phobius"/>
    </source>
</evidence>
<evidence type="ECO:0000313" key="7">
    <source>
        <dbReference type="Proteomes" id="UP000264056"/>
    </source>
</evidence>
<name>A0A372KJA1_9STRE</name>
<evidence type="ECO:0000313" key="4">
    <source>
        <dbReference type="EMBL" id="RFU52345.1"/>
    </source>
</evidence>
<dbReference type="AlphaFoldDB" id="A0A372KJA1"/>
<reference evidence="3 7" key="1">
    <citation type="submission" date="2018-08" db="EMBL/GenBank/DDBJ databases">
        <title>Draft genome of Streptococcus sp .nov. Z2.</title>
        <authorList>
            <person name="Tian Z."/>
        </authorList>
    </citation>
    <scope>NUCLEOTIDE SEQUENCE [LARGE SCALE GENOMIC DNA]</scope>
    <source>
        <strain evidence="3 7">Z2</strain>
    </source>
</reference>
<reference evidence="2" key="4">
    <citation type="journal article" date="2019" name="Int. J. Syst. Evol. Microbiol.">
        <title>Streptococcus chenjunshii sp. nov. isolated from feces of Tibetan antelopes.</title>
        <authorList>
            <person name="Tian Z."/>
            <person name="Lu S."/>
            <person name="Jin D."/>
            <person name="Yang J."/>
            <person name="Pu J."/>
            <person name="Lai X.H."/>
            <person name="Bai X.N."/>
            <person name="Wu X.M."/>
            <person name="Li J."/>
            <person name="Wang S."/>
            <person name="Xu J."/>
        </authorList>
    </citation>
    <scope>NUCLEOTIDE SEQUENCE</scope>
    <source>
        <strain evidence="2">Z15</strain>
    </source>
</reference>
<evidence type="ECO:0000313" key="6">
    <source>
        <dbReference type="Proteomes" id="UP000262901"/>
    </source>
</evidence>
<reference evidence="5" key="3">
    <citation type="submission" date="2018-08" db="EMBL/GenBank/DDBJ databases">
        <title>Streptococcus chenjunshii sp. nov., isolated from stools sample of the Tibetan antelope in the Qinghai-Tibet plateau, China.</title>
        <authorList>
            <person name="Tian Z."/>
        </authorList>
    </citation>
    <scope>NUCLEOTIDE SEQUENCE [LARGE SCALE GENOMIC DNA]</scope>
    <source>
        <strain evidence="5">Z15</strain>
    </source>
</reference>
<dbReference type="Proteomes" id="UP000264056">
    <property type="component" value="Unassembled WGS sequence"/>
</dbReference>
<gene>
    <name evidence="2" type="ORF">DDV21_003075</name>
    <name evidence="3" type="ORF">DDV22_10035</name>
    <name evidence="4" type="ORF">DDV23_10130</name>
</gene>
<keyword evidence="1" id="KW-0812">Transmembrane</keyword>
<evidence type="ECO:0000313" key="5">
    <source>
        <dbReference type="Proteomes" id="UP000246115"/>
    </source>
</evidence>